<protein>
    <recommendedName>
        <fullName evidence="7">Oplophorus-luciferin 2-monooxygenase non-catalytic subunit</fullName>
    </recommendedName>
</protein>
<reference evidence="5 6" key="1">
    <citation type="submission" date="2024-05" db="EMBL/GenBank/DDBJ databases">
        <authorList>
            <person name="Wallberg A."/>
        </authorList>
    </citation>
    <scope>NUCLEOTIDE SEQUENCE [LARGE SCALE GENOMIC DNA]</scope>
</reference>
<keyword evidence="1" id="KW-0433">Leucine-rich repeat</keyword>
<keyword evidence="3" id="KW-0677">Repeat</keyword>
<dbReference type="PANTHER" id="PTHR24364:SF18">
    <property type="entry name" value="LP06937P"/>
    <property type="match status" value="1"/>
</dbReference>
<feature type="non-terminal residue" evidence="5">
    <location>
        <position position="1"/>
    </location>
</feature>
<evidence type="ECO:0008006" key="7">
    <source>
        <dbReference type="Google" id="ProtNLM"/>
    </source>
</evidence>
<sequence>CVKFSATMMLYKIIVFSILLVKTCASISSLISESNKTNQFNAENVHRNILWKTFKFDNATKESRFHDEIQLSFLEDPCPNQNDIEPCTCYYNSNEIYINMDCSKIESEEHLKQIFGTSFPSKKFRRFQMTGNQNIKTLETGVFKDVSFEEFHLNNGVLENVEVGALDSSKATLTYLSLESNILKHFPFEILKEFPNLKQFTISSNPLETVPVDAFNGLVSLEILTLDHINAIFEIGIFNNLPNLVSLGLRYNDLNPIPASFFTTGSKNLQYIGLIGDGIEEIEPNAFEAVDGLCIDLDSNSLTVLEEDVWRPLLEAGVELVLYQNPLVCDCSIAWLIQNPPLHSSFNHATCHDGSLIQDLDPEDFAECFYHM</sequence>
<dbReference type="AlphaFoldDB" id="A0AAV2SAM6"/>
<dbReference type="GO" id="GO:0016020">
    <property type="term" value="C:membrane"/>
    <property type="evidence" value="ECO:0007669"/>
    <property type="project" value="TreeGrafter"/>
</dbReference>
<dbReference type="SUPFAM" id="SSF52058">
    <property type="entry name" value="L domain-like"/>
    <property type="match status" value="1"/>
</dbReference>
<evidence type="ECO:0000313" key="6">
    <source>
        <dbReference type="Proteomes" id="UP001497623"/>
    </source>
</evidence>
<feature type="signal peptide" evidence="4">
    <location>
        <begin position="1"/>
        <end position="25"/>
    </location>
</feature>
<dbReference type="InterPro" id="IPR032675">
    <property type="entry name" value="LRR_dom_sf"/>
</dbReference>
<evidence type="ECO:0000256" key="3">
    <source>
        <dbReference type="ARBA" id="ARBA00022737"/>
    </source>
</evidence>
<organism evidence="5 6">
    <name type="scientific">Meganyctiphanes norvegica</name>
    <name type="common">Northern krill</name>
    <name type="synonym">Thysanopoda norvegica</name>
    <dbReference type="NCBI Taxonomy" id="48144"/>
    <lineage>
        <taxon>Eukaryota</taxon>
        <taxon>Metazoa</taxon>
        <taxon>Ecdysozoa</taxon>
        <taxon>Arthropoda</taxon>
        <taxon>Crustacea</taxon>
        <taxon>Multicrustacea</taxon>
        <taxon>Malacostraca</taxon>
        <taxon>Eumalacostraca</taxon>
        <taxon>Eucarida</taxon>
        <taxon>Euphausiacea</taxon>
        <taxon>Euphausiidae</taxon>
        <taxon>Meganyctiphanes</taxon>
    </lineage>
</organism>
<evidence type="ECO:0000256" key="1">
    <source>
        <dbReference type="ARBA" id="ARBA00022614"/>
    </source>
</evidence>
<dbReference type="PANTHER" id="PTHR24364">
    <property type="entry name" value="LP06937P"/>
    <property type="match status" value="1"/>
</dbReference>
<dbReference type="EMBL" id="CAXKWB010057724">
    <property type="protein sequence ID" value="CAL4179784.1"/>
    <property type="molecule type" value="Genomic_DNA"/>
</dbReference>
<dbReference type="InterPro" id="IPR001611">
    <property type="entry name" value="Leu-rich_rpt"/>
</dbReference>
<evidence type="ECO:0000313" key="5">
    <source>
        <dbReference type="EMBL" id="CAL4179784.1"/>
    </source>
</evidence>
<gene>
    <name evidence="5" type="ORF">MNOR_LOCUS35225</name>
</gene>
<keyword evidence="6" id="KW-1185">Reference proteome</keyword>
<evidence type="ECO:0000256" key="2">
    <source>
        <dbReference type="ARBA" id="ARBA00022729"/>
    </source>
</evidence>
<accession>A0AAV2SAM6</accession>
<proteinExistence type="predicted"/>
<name>A0AAV2SAM6_MEGNR</name>
<dbReference type="Pfam" id="PF13855">
    <property type="entry name" value="LRR_8"/>
    <property type="match status" value="1"/>
</dbReference>
<feature type="chain" id="PRO_5043741160" description="Oplophorus-luciferin 2-monooxygenase non-catalytic subunit" evidence="4">
    <location>
        <begin position="26"/>
        <end position="372"/>
    </location>
</feature>
<dbReference type="Proteomes" id="UP001497623">
    <property type="component" value="Unassembled WGS sequence"/>
</dbReference>
<keyword evidence="2 4" id="KW-0732">Signal</keyword>
<comment type="caution">
    <text evidence="5">The sequence shown here is derived from an EMBL/GenBank/DDBJ whole genome shotgun (WGS) entry which is preliminary data.</text>
</comment>
<dbReference type="InterPro" id="IPR003591">
    <property type="entry name" value="Leu-rich_rpt_typical-subtyp"/>
</dbReference>
<dbReference type="Gene3D" id="3.80.10.10">
    <property type="entry name" value="Ribonuclease Inhibitor"/>
    <property type="match status" value="1"/>
</dbReference>
<dbReference type="InterPro" id="IPR052286">
    <property type="entry name" value="Wnt_signaling_inhibitor"/>
</dbReference>
<dbReference type="SMART" id="SM00369">
    <property type="entry name" value="LRR_TYP"/>
    <property type="match status" value="3"/>
</dbReference>
<evidence type="ECO:0000256" key="4">
    <source>
        <dbReference type="SAM" id="SignalP"/>
    </source>
</evidence>